<evidence type="ECO:0000256" key="4">
    <source>
        <dbReference type="ARBA" id="ARBA00023163"/>
    </source>
</evidence>
<dbReference type="SUPFAM" id="SSF88798">
    <property type="entry name" value="N-terminal, heterodimerisation domain of RBP7 (RpoE)"/>
    <property type="match status" value="1"/>
</dbReference>
<comment type="subcellular location">
    <subcellularLocation>
        <location evidence="1">Nucleus</location>
    </subcellularLocation>
</comment>
<evidence type="ECO:0000256" key="5">
    <source>
        <dbReference type="ARBA" id="ARBA00023242"/>
    </source>
</evidence>
<evidence type="ECO:0000259" key="7">
    <source>
        <dbReference type="Pfam" id="PF03876"/>
    </source>
</evidence>
<dbReference type="InterPro" id="IPR036898">
    <property type="entry name" value="RNA_pol_Rpb7-like_N_sf"/>
</dbReference>
<feature type="compositionally biased region" description="Low complexity" evidence="6">
    <location>
        <begin position="202"/>
        <end position="220"/>
    </location>
</feature>
<reference evidence="9" key="1">
    <citation type="submission" date="2021-01" db="EMBL/GenBank/DDBJ databases">
        <authorList>
            <person name="Corre E."/>
            <person name="Pelletier E."/>
            <person name="Niang G."/>
            <person name="Scheremetjew M."/>
            <person name="Finn R."/>
            <person name="Kale V."/>
            <person name="Holt S."/>
            <person name="Cochrane G."/>
            <person name="Meng A."/>
            <person name="Brown T."/>
            <person name="Cohen L."/>
        </authorList>
    </citation>
    <scope>NUCLEOTIDE SEQUENCE</scope>
</reference>
<accession>A0A7S1F7N2</accession>
<gene>
    <name evidence="9" type="ORF">NSCI0253_LOCUS24385</name>
</gene>
<evidence type="ECO:0000259" key="8">
    <source>
        <dbReference type="Pfam" id="PF08292"/>
    </source>
</evidence>
<evidence type="ECO:0000256" key="3">
    <source>
        <dbReference type="ARBA" id="ARBA00022478"/>
    </source>
</evidence>
<dbReference type="EMBL" id="HBFQ01034604">
    <property type="protein sequence ID" value="CAD8850035.1"/>
    <property type="molecule type" value="Transcribed_RNA"/>
</dbReference>
<dbReference type="InterPro" id="IPR005576">
    <property type="entry name" value="Rpb7-like_N"/>
</dbReference>
<dbReference type="AlphaFoldDB" id="A0A7S1F7N2"/>
<dbReference type="SUPFAM" id="SSF50249">
    <property type="entry name" value="Nucleic acid-binding proteins"/>
    <property type="match status" value="1"/>
</dbReference>
<evidence type="ECO:0000313" key="9">
    <source>
        <dbReference type="EMBL" id="CAD8850035.1"/>
    </source>
</evidence>
<keyword evidence="5" id="KW-0539">Nucleus</keyword>
<dbReference type="GO" id="GO:0005666">
    <property type="term" value="C:RNA polymerase III complex"/>
    <property type="evidence" value="ECO:0007669"/>
    <property type="project" value="TreeGrafter"/>
</dbReference>
<keyword evidence="3" id="KW-0240">DNA-directed RNA polymerase</keyword>
<dbReference type="PANTHER" id="PTHR12709:SF1">
    <property type="entry name" value="DNA-DIRECTED RNA POLYMERASE III SUBUNIT RPC8"/>
    <property type="match status" value="1"/>
</dbReference>
<dbReference type="Pfam" id="PF08292">
    <property type="entry name" value="RNA_pol_Rbc25"/>
    <property type="match status" value="1"/>
</dbReference>
<protein>
    <recommendedName>
        <fullName evidence="10">DNA-directed RNA polymerase III subunit RPC8</fullName>
    </recommendedName>
</protein>
<evidence type="ECO:0000256" key="6">
    <source>
        <dbReference type="SAM" id="MobiDB-lite"/>
    </source>
</evidence>
<dbReference type="GO" id="GO:0006384">
    <property type="term" value="P:transcription initiation at RNA polymerase III promoter"/>
    <property type="evidence" value="ECO:0007669"/>
    <property type="project" value="TreeGrafter"/>
</dbReference>
<dbReference type="PANTHER" id="PTHR12709">
    <property type="entry name" value="DNA-DIRECTED RNA POLYMERASE II, III"/>
    <property type="match status" value="1"/>
</dbReference>
<comment type="similarity">
    <text evidence="2">Belongs to the eukaryotic RPB7/RPC8 RNA polymerase subunit family.</text>
</comment>
<dbReference type="Gene3D" id="2.40.50.140">
    <property type="entry name" value="Nucleic acid-binding proteins"/>
    <property type="match status" value="1"/>
</dbReference>
<proteinExistence type="inferred from homology"/>
<sequence length="227" mass="25832">MFTLVLIDDDIPIQPNDFRDDYRLQLKRQIQAKYVDRVIPNVGLCIEFYDFVRVKDALIYPGDGKLSNGEAYYKVEFRVIVFKPVNDEWIVGSIASCDKSGINVSLGFFRDIVIPASNMRLPYAYDNQREVWVWKYRNAETRENINFFYEANELIRFRVMSTRFCDGSRSTGKESVMQVIGAVDRDGLGCVSWWPDNAPFDEPLGAPGGEAPEASSGAPEENLRSSA</sequence>
<dbReference type="InterPro" id="IPR013238">
    <property type="entry name" value="RNA_pol_III_Rbc25"/>
</dbReference>
<evidence type="ECO:0000256" key="1">
    <source>
        <dbReference type="ARBA" id="ARBA00004123"/>
    </source>
</evidence>
<feature type="domain" description="RNA polymerase III subunit Rpc25" evidence="8">
    <location>
        <begin position="89"/>
        <end position="171"/>
    </location>
</feature>
<organism evidence="9">
    <name type="scientific">Noctiluca scintillans</name>
    <name type="common">Sea sparkle</name>
    <name type="synonym">Red tide dinoflagellate</name>
    <dbReference type="NCBI Taxonomy" id="2966"/>
    <lineage>
        <taxon>Eukaryota</taxon>
        <taxon>Sar</taxon>
        <taxon>Alveolata</taxon>
        <taxon>Dinophyceae</taxon>
        <taxon>Noctilucales</taxon>
        <taxon>Noctilucaceae</taxon>
        <taxon>Noctiluca</taxon>
    </lineage>
</organism>
<evidence type="ECO:0000256" key="2">
    <source>
        <dbReference type="ARBA" id="ARBA00009307"/>
    </source>
</evidence>
<dbReference type="Gene3D" id="3.30.1490.120">
    <property type="entry name" value="RNA polymerase Rpb7-like, N-terminal domain"/>
    <property type="match status" value="1"/>
</dbReference>
<feature type="domain" description="RNA polymerase Rpb7-like N-terminal" evidence="7">
    <location>
        <begin position="9"/>
        <end position="64"/>
    </location>
</feature>
<dbReference type="InterPro" id="IPR012340">
    <property type="entry name" value="NA-bd_OB-fold"/>
</dbReference>
<feature type="region of interest" description="Disordered" evidence="6">
    <location>
        <begin position="199"/>
        <end position="227"/>
    </location>
</feature>
<evidence type="ECO:0008006" key="10">
    <source>
        <dbReference type="Google" id="ProtNLM"/>
    </source>
</evidence>
<dbReference type="InterPro" id="IPR045113">
    <property type="entry name" value="Rpb7-like"/>
</dbReference>
<name>A0A7S1F7N2_NOCSC</name>
<keyword evidence="4" id="KW-0804">Transcription</keyword>
<dbReference type="Pfam" id="PF03876">
    <property type="entry name" value="SHS2_Rpb7-N"/>
    <property type="match status" value="1"/>
</dbReference>